<keyword evidence="2" id="KW-0229">DNA integration</keyword>
<dbReference type="PROSITE" id="PS51900">
    <property type="entry name" value="CB"/>
    <property type="match status" value="1"/>
</dbReference>
<dbReference type="EMBL" id="SACO01000006">
    <property type="protein sequence ID" value="RVU05125.1"/>
    <property type="molecule type" value="Genomic_DNA"/>
</dbReference>
<dbReference type="InterPro" id="IPR002104">
    <property type="entry name" value="Integrase_catalytic"/>
</dbReference>
<dbReference type="Pfam" id="PF00589">
    <property type="entry name" value="Phage_integrase"/>
    <property type="match status" value="1"/>
</dbReference>
<evidence type="ECO:0000256" key="5">
    <source>
        <dbReference type="PROSITE-ProRule" id="PRU01248"/>
    </source>
</evidence>
<dbReference type="InterPro" id="IPR013762">
    <property type="entry name" value="Integrase-like_cat_sf"/>
</dbReference>
<gene>
    <name evidence="8" type="ORF">EOE18_10390</name>
</gene>
<evidence type="ECO:0000259" key="6">
    <source>
        <dbReference type="PROSITE" id="PS51898"/>
    </source>
</evidence>
<dbReference type="OrthoDB" id="7615137at2"/>
<sequence length="452" mass="48522">MTDGKRAERLTKRTVDAAQPAERRYIIWDVDLKGFGLRVFPSGAKSFIAFYRAGTGRKAPMREYAIGKFGTLTPEQARAEAERLLSAARLGADPQADKARLQREMTVAELCDLYLAEGTATKKASTLVSDRGRIEIHIKPLLGKKPVSSVTSGDVERFMRDVAEGKTAKPPEKLRKQVIRHVRGGKGTATRTVGLLGGIFSFAVRHKLRPDNPVRGVTRYKDGRCERFLSAKELGKLGEAITKAGAEGSNRLGLAVIRLLITTGARKGEIEGLRWDEVDFDRSALRLKDSKTGAKVIAIGAPALAVLSEVKAWAKEAQQEAEAKAKADGQPKPVPSPWVFPAGRGSDSHWTGTPKLWAKVSESAGLGDVRLHDLRHTYASLAVGAAGGGQSLAVIGKLLGHADVRTTARYAHLADDPLRQAADRIAQAAAAGLAGQSAEVVPIGKGQRSRKA</sequence>
<dbReference type="Pfam" id="PF13356">
    <property type="entry name" value="Arm-DNA-bind_3"/>
    <property type="match status" value="1"/>
</dbReference>
<evidence type="ECO:0000256" key="1">
    <source>
        <dbReference type="ARBA" id="ARBA00008857"/>
    </source>
</evidence>
<dbReference type="RefSeq" id="WP_127709172.1">
    <property type="nucleotide sequence ID" value="NZ_SACO01000006.1"/>
</dbReference>
<evidence type="ECO:0000256" key="4">
    <source>
        <dbReference type="ARBA" id="ARBA00023172"/>
    </source>
</evidence>
<organism evidence="8 9">
    <name type="scientific">Novosphingobium umbonatum</name>
    <dbReference type="NCBI Taxonomy" id="1908524"/>
    <lineage>
        <taxon>Bacteria</taxon>
        <taxon>Pseudomonadati</taxon>
        <taxon>Pseudomonadota</taxon>
        <taxon>Alphaproteobacteria</taxon>
        <taxon>Sphingomonadales</taxon>
        <taxon>Sphingomonadaceae</taxon>
        <taxon>Novosphingobium</taxon>
    </lineage>
</organism>
<dbReference type="InterPro" id="IPR050808">
    <property type="entry name" value="Phage_Integrase"/>
</dbReference>
<evidence type="ECO:0000313" key="9">
    <source>
        <dbReference type="Proteomes" id="UP000282837"/>
    </source>
</evidence>
<reference evidence="8 9" key="1">
    <citation type="submission" date="2019-01" db="EMBL/GenBank/DDBJ databases">
        <authorList>
            <person name="Chen W.-M."/>
        </authorList>
    </citation>
    <scope>NUCLEOTIDE SEQUENCE [LARGE SCALE GENOMIC DNA]</scope>
    <source>
        <strain evidence="8 9">FSY-9</strain>
    </source>
</reference>
<evidence type="ECO:0000256" key="2">
    <source>
        <dbReference type="ARBA" id="ARBA00022908"/>
    </source>
</evidence>
<dbReference type="GO" id="GO:0003677">
    <property type="term" value="F:DNA binding"/>
    <property type="evidence" value="ECO:0007669"/>
    <property type="project" value="UniProtKB-UniRule"/>
</dbReference>
<feature type="domain" description="Core-binding (CB)" evidence="7">
    <location>
        <begin position="105"/>
        <end position="204"/>
    </location>
</feature>
<evidence type="ECO:0000259" key="7">
    <source>
        <dbReference type="PROSITE" id="PS51900"/>
    </source>
</evidence>
<dbReference type="InterPro" id="IPR038488">
    <property type="entry name" value="Integrase_DNA-bd_sf"/>
</dbReference>
<dbReference type="InterPro" id="IPR025166">
    <property type="entry name" value="Integrase_DNA_bind_dom"/>
</dbReference>
<dbReference type="Proteomes" id="UP000282837">
    <property type="component" value="Unassembled WGS sequence"/>
</dbReference>
<dbReference type="GO" id="GO:0006310">
    <property type="term" value="P:DNA recombination"/>
    <property type="evidence" value="ECO:0007669"/>
    <property type="project" value="UniProtKB-KW"/>
</dbReference>
<dbReference type="PANTHER" id="PTHR30629:SF2">
    <property type="entry name" value="PROPHAGE INTEGRASE INTS-RELATED"/>
    <property type="match status" value="1"/>
</dbReference>
<protein>
    <submittedName>
        <fullName evidence="8">DUF4102 domain-containing protein</fullName>
    </submittedName>
</protein>
<accession>A0A3S2Y924</accession>
<comment type="caution">
    <text evidence="8">The sequence shown here is derived from an EMBL/GenBank/DDBJ whole genome shotgun (WGS) entry which is preliminary data.</text>
</comment>
<feature type="domain" description="Tyr recombinase" evidence="6">
    <location>
        <begin position="224"/>
        <end position="423"/>
    </location>
</feature>
<proteinExistence type="inferred from homology"/>
<dbReference type="PANTHER" id="PTHR30629">
    <property type="entry name" value="PROPHAGE INTEGRASE"/>
    <property type="match status" value="1"/>
</dbReference>
<dbReference type="InterPro" id="IPR011010">
    <property type="entry name" value="DNA_brk_join_enz"/>
</dbReference>
<comment type="similarity">
    <text evidence="1">Belongs to the 'phage' integrase family.</text>
</comment>
<dbReference type="AlphaFoldDB" id="A0A3S2Y924"/>
<dbReference type="PROSITE" id="PS51898">
    <property type="entry name" value="TYR_RECOMBINASE"/>
    <property type="match status" value="1"/>
</dbReference>
<dbReference type="GO" id="GO:0015074">
    <property type="term" value="P:DNA integration"/>
    <property type="evidence" value="ECO:0007669"/>
    <property type="project" value="UniProtKB-KW"/>
</dbReference>
<keyword evidence="3 5" id="KW-0238">DNA-binding</keyword>
<dbReference type="CDD" id="cd00796">
    <property type="entry name" value="INT_Rci_Hp1_C"/>
    <property type="match status" value="1"/>
</dbReference>
<dbReference type="InterPro" id="IPR044068">
    <property type="entry name" value="CB"/>
</dbReference>
<name>A0A3S2Y924_9SPHN</name>
<dbReference type="Gene3D" id="1.10.150.130">
    <property type="match status" value="1"/>
</dbReference>
<keyword evidence="4" id="KW-0233">DNA recombination</keyword>
<dbReference type="InterPro" id="IPR010998">
    <property type="entry name" value="Integrase_recombinase_N"/>
</dbReference>
<evidence type="ECO:0000313" key="8">
    <source>
        <dbReference type="EMBL" id="RVU05125.1"/>
    </source>
</evidence>
<keyword evidence="9" id="KW-1185">Reference proteome</keyword>
<dbReference type="SUPFAM" id="SSF56349">
    <property type="entry name" value="DNA breaking-rejoining enzymes"/>
    <property type="match status" value="1"/>
</dbReference>
<evidence type="ECO:0000256" key="3">
    <source>
        <dbReference type="ARBA" id="ARBA00023125"/>
    </source>
</evidence>
<dbReference type="Gene3D" id="1.10.443.10">
    <property type="entry name" value="Intergrase catalytic core"/>
    <property type="match status" value="1"/>
</dbReference>
<dbReference type="Gene3D" id="3.30.160.390">
    <property type="entry name" value="Integrase, DNA-binding domain"/>
    <property type="match status" value="1"/>
</dbReference>